<keyword evidence="16" id="KW-1185">Reference proteome</keyword>
<evidence type="ECO:0000256" key="13">
    <source>
        <dbReference type="SAM" id="Phobius"/>
    </source>
</evidence>
<keyword evidence="5" id="KW-0349">Heme</keyword>
<dbReference type="InterPro" id="IPR011577">
    <property type="entry name" value="Cyt_b561_bac/Ni-Hgenase"/>
</dbReference>
<keyword evidence="7" id="KW-0479">Metal-binding</keyword>
<gene>
    <name evidence="15" type="ORF">MT2528_3081</name>
</gene>
<dbReference type="GeneID" id="61296918"/>
<dbReference type="Pfam" id="PF01292">
    <property type="entry name" value="Ni_hydr_CYTB"/>
    <property type="match status" value="1"/>
</dbReference>
<dbReference type="InterPro" id="IPR052168">
    <property type="entry name" value="Cytochrome_b561_oxidase"/>
</dbReference>
<dbReference type="Gene3D" id="1.20.950.20">
    <property type="entry name" value="Transmembrane di-heme cytochromes, Chain C"/>
    <property type="match status" value="1"/>
</dbReference>
<reference evidence="15 16" key="1">
    <citation type="submission" date="2016-11" db="EMBL/GenBank/DDBJ databases">
        <authorList>
            <person name="Klemetsen T."/>
        </authorList>
    </citation>
    <scope>NUCLEOTIDE SEQUENCE [LARGE SCALE GENOMIC DNA]</scope>
    <source>
        <strain evidence="15">MT 2528</strain>
    </source>
</reference>
<evidence type="ECO:0000256" key="3">
    <source>
        <dbReference type="ARBA" id="ARBA00022448"/>
    </source>
</evidence>
<evidence type="ECO:0000313" key="15">
    <source>
        <dbReference type="EMBL" id="SGY95859.1"/>
    </source>
</evidence>
<evidence type="ECO:0000256" key="10">
    <source>
        <dbReference type="ARBA" id="ARBA00023004"/>
    </source>
</evidence>
<accession>A0ABY1HJG5</accession>
<name>A0ABY1HJG5_9GAMM</name>
<evidence type="ECO:0000313" key="16">
    <source>
        <dbReference type="Proteomes" id="UP000182660"/>
    </source>
</evidence>
<dbReference type="RefSeq" id="WP_045111053.1">
    <property type="nucleotide sequence ID" value="NZ_CAWQZC010000064.1"/>
</dbReference>
<feature type="transmembrane region" description="Helical" evidence="13">
    <location>
        <begin position="83"/>
        <end position="105"/>
    </location>
</feature>
<dbReference type="PANTHER" id="PTHR30529">
    <property type="entry name" value="CYTOCHROME B561"/>
    <property type="match status" value="1"/>
</dbReference>
<dbReference type="Proteomes" id="UP000182660">
    <property type="component" value="Unassembled WGS sequence"/>
</dbReference>
<keyword evidence="11 13" id="KW-0472">Membrane</keyword>
<keyword evidence="4" id="KW-1003">Cell membrane</keyword>
<keyword evidence="6 13" id="KW-0812">Transmembrane</keyword>
<dbReference type="PANTHER" id="PTHR30529:SF6">
    <property type="entry name" value="BLL0291 PROTEIN"/>
    <property type="match status" value="1"/>
</dbReference>
<evidence type="ECO:0000256" key="5">
    <source>
        <dbReference type="ARBA" id="ARBA00022617"/>
    </source>
</evidence>
<sequence>MTKNTSYSRRSRLLHWAMALIIISMIFLGLSMVKSLAIWQIEAISLHKSFGVLAFTLVIIRLINRASSTSPALPSYLPKWQVFMAHATHVGLYGAMLLMPISGWLMQNAGGRSVRLFDLLTLPQLIETDIYAYSLFREIHGFFSLVFLAMIFMHIGAALYHGLIKQDGVMSSMTSGEK</sequence>
<evidence type="ECO:0000256" key="7">
    <source>
        <dbReference type="ARBA" id="ARBA00022723"/>
    </source>
</evidence>
<feature type="transmembrane region" description="Helical" evidence="13">
    <location>
        <begin position="45"/>
        <end position="63"/>
    </location>
</feature>
<feature type="transmembrane region" description="Helical" evidence="13">
    <location>
        <begin position="142"/>
        <end position="163"/>
    </location>
</feature>
<proteinExistence type="inferred from homology"/>
<comment type="subcellular location">
    <subcellularLocation>
        <location evidence="2">Cell membrane</location>
        <topology evidence="2">Multi-pass membrane protein</topology>
    </subcellularLocation>
</comment>
<keyword evidence="8" id="KW-0249">Electron transport</keyword>
<organism evidence="15 16">
    <name type="scientific">Moritella viscosa</name>
    <dbReference type="NCBI Taxonomy" id="80854"/>
    <lineage>
        <taxon>Bacteria</taxon>
        <taxon>Pseudomonadati</taxon>
        <taxon>Pseudomonadota</taxon>
        <taxon>Gammaproteobacteria</taxon>
        <taxon>Alteromonadales</taxon>
        <taxon>Moritellaceae</taxon>
        <taxon>Moritella</taxon>
    </lineage>
</organism>
<feature type="domain" description="Cytochrome b561 bacterial/Ni-hydrogenase" evidence="14">
    <location>
        <begin position="7"/>
        <end position="176"/>
    </location>
</feature>
<evidence type="ECO:0000256" key="11">
    <source>
        <dbReference type="ARBA" id="ARBA00023136"/>
    </source>
</evidence>
<evidence type="ECO:0000256" key="6">
    <source>
        <dbReference type="ARBA" id="ARBA00022692"/>
    </source>
</evidence>
<evidence type="ECO:0000256" key="8">
    <source>
        <dbReference type="ARBA" id="ARBA00022982"/>
    </source>
</evidence>
<comment type="cofactor">
    <cofactor evidence="1">
        <name>heme b</name>
        <dbReference type="ChEBI" id="CHEBI:60344"/>
    </cofactor>
</comment>
<evidence type="ECO:0000256" key="1">
    <source>
        <dbReference type="ARBA" id="ARBA00001970"/>
    </source>
</evidence>
<comment type="similarity">
    <text evidence="12">Belongs to the cytochrome b561 family.</text>
</comment>
<feature type="transmembrane region" description="Helical" evidence="13">
    <location>
        <begin position="13"/>
        <end position="33"/>
    </location>
</feature>
<keyword evidence="9 13" id="KW-1133">Transmembrane helix</keyword>
<dbReference type="EMBL" id="FPLJ01000067">
    <property type="protein sequence ID" value="SGY95859.1"/>
    <property type="molecule type" value="Genomic_DNA"/>
</dbReference>
<evidence type="ECO:0000259" key="14">
    <source>
        <dbReference type="Pfam" id="PF01292"/>
    </source>
</evidence>
<evidence type="ECO:0000256" key="4">
    <source>
        <dbReference type="ARBA" id="ARBA00022475"/>
    </source>
</evidence>
<protein>
    <submittedName>
        <fullName evidence="15">Cytochrome B561</fullName>
    </submittedName>
</protein>
<evidence type="ECO:0000256" key="12">
    <source>
        <dbReference type="ARBA" id="ARBA00037975"/>
    </source>
</evidence>
<comment type="caution">
    <text evidence="15">The sequence shown here is derived from an EMBL/GenBank/DDBJ whole genome shotgun (WGS) entry which is preliminary data.</text>
</comment>
<dbReference type="SUPFAM" id="SSF81342">
    <property type="entry name" value="Transmembrane di-heme cytochromes"/>
    <property type="match status" value="1"/>
</dbReference>
<evidence type="ECO:0000256" key="9">
    <source>
        <dbReference type="ARBA" id="ARBA00022989"/>
    </source>
</evidence>
<dbReference type="InterPro" id="IPR016174">
    <property type="entry name" value="Di-haem_cyt_TM"/>
</dbReference>
<evidence type="ECO:0000256" key="2">
    <source>
        <dbReference type="ARBA" id="ARBA00004651"/>
    </source>
</evidence>
<keyword evidence="10" id="KW-0408">Iron</keyword>
<keyword evidence="3" id="KW-0813">Transport</keyword>